<dbReference type="Proteomes" id="UP000092993">
    <property type="component" value="Unassembled WGS sequence"/>
</dbReference>
<accession>A0A1C7M3J8</accession>
<reference evidence="1 2" key="1">
    <citation type="submission" date="2016-03" db="EMBL/GenBank/DDBJ databases">
        <title>Whole genome sequencing of Grifola frondosa 9006-11.</title>
        <authorList>
            <person name="Min B."/>
            <person name="Park H."/>
            <person name="Kim J.-G."/>
            <person name="Cho H."/>
            <person name="Oh Y.-L."/>
            <person name="Kong W.-S."/>
            <person name="Choi I.-G."/>
        </authorList>
    </citation>
    <scope>NUCLEOTIDE SEQUENCE [LARGE SCALE GENOMIC DNA]</scope>
    <source>
        <strain evidence="1 2">9006-11</strain>
    </source>
</reference>
<keyword evidence="2" id="KW-1185">Reference proteome</keyword>
<dbReference type="AlphaFoldDB" id="A0A1C7M3J8"/>
<proteinExistence type="predicted"/>
<organism evidence="1 2">
    <name type="scientific">Grifola frondosa</name>
    <name type="common">Maitake</name>
    <name type="synonym">Polyporus frondosus</name>
    <dbReference type="NCBI Taxonomy" id="5627"/>
    <lineage>
        <taxon>Eukaryota</taxon>
        <taxon>Fungi</taxon>
        <taxon>Dikarya</taxon>
        <taxon>Basidiomycota</taxon>
        <taxon>Agaricomycotina</taxon>
        <taxon>Agaricomycetes</taxon>
        <taxon>Polyporales</taxon>
        <taxon>Grifolaceae</taxon>
        <taxon>Grifola</taxon>
    </lineage>
</organism>
<evidence type="ECO:0000313" key="1">
    <source>
        <dbReference type="EMBL" id="OBZ71510.1"/>
    </source>
</evidence>
<name>A0A1C7M3J8_GRIFR</name>
<dbReference type="OrthoDB" id="3224221at2759"/>
<dbReference type="EMBL" id="LUGG01000011">
    <property type="protein sequence ID" value="OBZ71510.1"/>
    <property type="molecule type" value="Genomic_DNA"/>
</dbReference>
<comment type="caution">
    <text evidence="1">The sequence shown here is derived from an EMBL/GenBank/DDBJ whole genome shotgun (WGS) entry which is preliminary data.</text>
</comment>
<protein>
    <submittedName>
        <fullName evidence="1">Uncharacterized protein</fullName>
    </submittedName>
</protein>
<gene>
    <name evidence="1" type="ORF">A0H81_08724</name>
</gene>
<sequence length="72" mass="8165">MYLCESLDMSSSGLLSPVVSHVGNFQLDTSTVLKKFIDVSSNHKKYEQCASIIGSMLMMKKKEEVDDVYIWE</sequence>
<evidence type="ECO:0000313" key="2">
    <source>
        <dbReference type="Proteomes" id="UP000092993"/>
    </source>
</evidence>